<reference evidence="7" key="1">
    <citation type="journal article" date="2023" name="bioRxiv">
        <title>Scaffold-level genome assemblies of two parasitoid biocontrol wasps reveal the parthenogenesis mechanism and an associated novel virus.</title>
        <authorList>
            <person name="Inwood S."/>
            <person name="Skelly J."/>
            <person name="Guhlin J."/>
            <person name="Harrop T."/>
            <person name="Goldson S."/>
            <person name="Dearden P."/>
        </authorList>
    </citation>
    <scope>NUCLEOTIDE SEQUENCE</scope>
    <source>
        <strain evidence="7">Lincoln</strain>
        <tissue evidence="7">Whole body</tissue>
    </source>
</reference>
<dbReference type="Proteomes" id="UP001168972">
    <property type="component" value="Unassembled WGS sequence"/>
</dbReference>
<evidence type="ECO:0000313" key="8">
    <source>
        <dbReference type="Proteomes" id="UP001168972"/>
    </source>
</evidence>
<evidence type="ECO:0000256" key="4">
    <source>
        <dbReference type="ARBA" id="ARBA00023306"/>
    </source>
</evidence>
<dbReference type="GO" id="GO:0005829">
    <property type="term" value="C:cytosol"/>
    <property type="evidence" value="ECO:0007669"/>
    <property type="project" value="TreeGrafter"/>
</dbReference>
<dbReference type="InterPro" id="IPR016024">
    <property type="entry name" value="ARM-type_fold"/>
</dbReference>
<keyword evidence="4" id="KW-0131">Cell cycle</keyword>
<comment type="function">
    <text evidence="5">May play a role in the regulation of cytokinesis. May play a role in signaling by stimulating protein glycosylation. Induces neuritogenesis by activating the Ras-MAP kinase pathway and is necessary for the survival of cerebellar neurons. Does not appear to play a major role in ciliogenesis.</text>
</comment>
<dbReference type="InterPro" id="IPR019156">
    <property type="entry name" value="Ataxin-10_domain"/>
</dbReference>
<dbReference type="PANTHER" id="PTHR13255:SF0">
    <property type="entry name" value="ATAXIN-10"/>
    <property type="match status" value="1"/>
</dbReference>
<keyword evidence="8" id="KW-1185">Reference proteome</keyword>
<dbReference type="GO" id="GO:0051301">
    <property type="term" value="P:cell division"/>
    <property type="evidence" value="ECO:0007669"/>
    <property type="project" value="UniProtKB-KW"/>
</dbReference>
<sequence>MNKKNLPTDLLDRLCYLEKNEDWDELANNLQPKNFLKNEYSHTGRKVVAKLAVMLTKPGLIIPSDVTIIIMKCLTNACIPCDVKNNHNYLHKAINMTKLNPNLKLNWNEIYSAISMHNINELENKLLMGCLMEYPETSFPYDGVVQWIINELNIITNSSNITTEQWDIMRICFSFLCNISSINQDLPDNIYDPQLKKVIMKLLSFDLDIPEKITLTRRIYCFIYNIMKITHLCYIPEDFVIFVHGLLKADQLGINIAQDILLLLMNTSQFTGDIYEILPTELRLYMLEVLYQNLKSTVYDCANNENVYTPSSDIIKFLADRFKKKSDLILKTVKSYVNGMEPVEITIILDILGLITTTTLVHHITLQDDTSLLINTVYLLKAIHMVGKEADNCFTPVQKLSEIVPSISDSKNNATTDENIQNHPGFGFKAALIRLIGNLIFRNKKNQDTVKDIDGIPLLLDCCNIDARNPLIMQWTILAIRNLCEGNNVIQQLIDSSQKIKYIDNEIVREFGIQLNENKDGSAIGIVPLQATHSG</sequence>
<name>A0AA39FE46_MICHY</name>
<dbReference type="EMBL" id="JAQQBR010001831">
    <property type="protein sequence ID" value="KAK0167716.1"/>
    <property type="molecule type" value="Genomic_DNA"/>
</dbReference>
<evidence type="ECO:0000256" key="3">
    <source>
        <dbReference type="ARBA" id="ARBA00022618"/>
    </source>
</evidence>
<evidence type="ECO:0000256" key="5">
    <source>
        <dbReference type="ARBA" id="ARBA00045173"/>
    </source>
</evidence>
<evidence type="ECO:0000259" key="6">
    <source>
        <dbReference type="Pfam" id="PF09759"/>
    </source>
</evidence>
<dbReference type="Pfam" id="PF09759">
    <property type="entry name" value="Atx10homo_assoc"/>
    <property type="match status" value="1"/>
</dbReference>
<comment type="similarity">
    <text evidence="1">Belongs to the ataxin-10 family.</text>
</comment>
<dbReference type="InterPro" id="IPR011989">
    <property type="entry name" value="ARM-like"/>
</dbReference>
<organism evidence="7 8">
    <name type="scientific">Microctonus hyperodae</name>
    <name type="common">Parasitoid wasp</name>
    <dbReference type="NCBI Taxonomy" id="165561"/>
    <lineage>
        <taxon>Eukaryota</taxon>
        <taxon>Metazoa</taxon>
        <taxon>Ecdysozoa</taxon>
        <taxon>Arthropoda</taxon>
        <taxon>Hexapoda</taxon>
        <taxon>Insecta</taxon>
        <taxon>Pterygota</taxon>
        <taxon>Neoptera</taxon>
        <taxon>Endopterygota</taxon>
        <taxon>Hymenoptera</taxon>
        <taxon>Apocrita</taxon>
        <taxon>Ichneumonoidea</taxon>
        <taxon>Braconidae</taxon>
        <taxon>Euphorinae</taxon>
        <taxon>Microctonus</taxon>
    </lineage>
</organism>
<comment type="caution">
    <text evidence="7">The sequence shown here is derived from an EMBL/GenBank/DDBJ whole genome shotgun (WGS) entry which is preliminary data.</text>
</comment>
<feature type="domain" description="Ataxin-10" evidence="6">
    <location>
        <begin position="428"/>
        <end position="522"/>
    </location>
</feature>
<dbReference type="Gene3D" id="1.25.10.10">
    <property type="entry name" value="Leucine-rich Repeat Variant"/>
    <property type="match status" value="1"/>
</dbReference>
<dbReference type="InterPro" id="IPR051374">
    <property type="entry name" value="Ataxin-10/CTR86_families"/>
</dbReference>
<dbReference type="GO" id="GO:0031175">
    <property type="term" value="P:neuron projection development"/>
    <property type="evidence" value="ECO:0007669"/>
    <property type="project" value="TreeGrafter"/>
</dbReference>
<evidence type="ECO:0000256" key="1">
    <source>
        <dbReference type="ARBA" id="ARBA00008384"/>
    </source>
</evidence>
<dbReference type="AlphaFoldDB" id="A0AA39FE46"/>
<dbReference type="SUPFAM" id="SSF48371">
    <property type="entry name" value="ARM repeat"/>
    <property type="match status" value="1"/>
</dbReference>
<proteinExistence type="inferred from homology"/>
<evidence type="ECO:0000313" key="7">
    <source>
        <dbReference type="EMBL" id="KAK0167716.1"/>
    </source>
</evidence>
<reference evidence="7" key="2">
    <citation type="submission" date="2023-03" db="EMBL/GenBank/DDBJ databases">
        <authorList>
            <person name="Inwood S.N."/>
            <person name="Skelly J.G."/>
            <person name="Guhlin J."/>
            <person name="Harrop T.W.R."/>
            <person name="Goldson S.G."/>
            <person name="Dearden P.K."/>
        </authorList>
    </citation>
    <scope>NUCLEOTIDE SEQUENCE</scope>
    <source>
        <strain evidence="7">Lincoln</strain>
        <tissue evidence="7">Whole body</tissue>
    </source>
</reference>
<keyword evidence="3" id="KW-0132">Cell division</keyword>
<accession>A0AA39FE46</accession>
<evidence type="ECO:0000256" key="2">
    <source>
        <dbReference type="ARBA" id="ARBA00018804"/>
    </source>
</evidence>
<gene>
    <name evidence="7" type="ORF">PV327_001588</name>
</gene>
<protein>
    <recommendedName>
        <fullName evidence="2">Ataxin-10</fullName>
    </recommendedName>
</protein>
<dbReference type="PANTHER" id="PTHR13255">
    <property type="entry name" value="ATAXIN-10"/>
    <property type="match status" value="1"/>
</dbReference>